<dbReference type="PANTHER" id="PTHR42834">
    <property type="entry name" value="ENDONUCLEASE/EXONUCLEASE/PHOSPHATASE FAMILY PROTEIN (AFU_ORTHOLOGUE AFUA_3G09210)"/>
    <property type="match status" value="1"/>
</dbReference>
<keyword evidence="2" id="KW-1185">Reference proteome</keyword>
<evidence type="ECO:0000313" key="2">
    <source>
        <dbReference type="Proteomes" id="UP000188603"/>
    </source>
</evidence>
<evidence type="ECO:0000313" key="1">
    <source>
        <dbReference type="EMBL" id="AQS55069.1"/>
    </source>
</evidence>
<proteinExistence type="predicted"/>
<dbReference type="Gene3D" id="3.60.10.10">
    <property type="entry name" value="Endonuclease/exonuclease/phosphatase"/>
    <property type="match status" value="1"/>
</dbReference>
<accession>A0A1U9K4U7</accession>
<dbReference type="PANTHER" id="PTHR42834:SF1">
    <property type="entry name" value="ENDONUCLEASE_EXONUCLEASE_PHOSPHATASE FAMILY PROTEIN (AFU_ORTHOLOGUE AFUA_3G09210)"/>
    <property type="match status" value="1"/>
</dbReference>
<protein>
    <submittedName>
        <fullName evidence="1">Uncharacterized protein</fullName>
    </submittedName>
</protein>
<dbReference type="Proteomes" id="UP000188603">
    <property type="component" value="Chromosome"/>
</dbReference>
<organism evidence="1 2">
    <name type="scientific">Novibacillus thermophilus</name>
    <dbReference type="NCBI Taxonomy" id="1471761"/>
    <lineage>
        <taxon>Bacteria</taxon>
        <taxon>Bacillati</taxon>
        <taxon>Bacillota</taxon>
        <taxon>Bacilli</taxon>
        <taxon>Bacillales</taxon>
        <taxon>Thermoactinomycetaceae</taxon>
        <taxon>Novibacillus</taxon>
    </lineage>
</organism>
<dbReference type="EMBL" id="CP019699">
    <property type="protein sequence ID" value="AQS55069.1"/>
    <property type="molecule type" value="Genomic_DNA"/>
</dbReference>
<reference evidence="1 2" key="1">
    <citation type="journal article" date="2015" name="Int. J. Syst. Evol. Microbiol.">
        <title>Novibacillus thermophilus gen. nov., sp. nov., a Gram-staining-negative and moderately thermophilic member of the family Thermoactinomycetaceae.</title>
        <authorList>
            <person name="Yang G."/>
            <person name="Chen J."/>
            <person name="Zhou S."/>
        </authorList>
    </citation>
    <scope>NUCLEOTIDE SEQUENCE [LARGE SCALE GENOMIC DNA]</scope>
    <source>
        <strain evidence="1 2">SG-1</strain>
    </source>
</reference>
<dbReference type="KEGG" id="ntr:B0W44_04055"/>
<dbReference type="AlphaFoldDB" id="A0A1U9K4U7"/>
<dbReference type="STRING" id="1471761.B0W44_04055"/>
<sequence>MATLSLHSRRSNLCIYRHCARKQTGRRTTGREHPGRFLYNPDRVSLTEKPKGDATAPVGVDENGLSLNPGCIDPTNEAFTDSRKPLAAEFEFNGEQIIVIANHLNSKGGDDGLFGETYSPGRTGNSASLFFRHFDLPIPCSSGGSCDTLASKRDTFTCVTVT</sequence>
<gene>
    <name evidence="1" type="ORF">B0W44_04055</name>
</gene>
<name>A0A1U9K4U7_9BACL</name>
<dbReference type="InterPro" id="IPR036691">
    <property type="entry name" value="Endo/exonu/phosph_ase_sf"/>
</dbReference>